<accession>A0A2S9XD66</accession>
<gene>
    <name evidence="6" type="ORF">ENSA5_63280</name>
</gene>
<dbReference type="PROSITE" id="PS51257">
    <property type="entry name" value="PROKAR_LIPOPROTEIN"/>
    <property type="match status" value="1"/>
</dbReference>
<keyword evidence="4" id="KW-0732">Signal</keyword>
<dbReference type="InterPro" id="IPR058636">
    <property type="entry name" value="Beta-barrel_YknX"/>
</dbReference>
<evidence type="ECO:0000256" key="2">
    <source>
        <dbReference type="ARBA" id="ARBA00023054"/>
    </source>
</evidence>
<feature type="coiled-coil region" evidence="3">
    <location>
        <begin position="102"/>
        <end position="219"/>
    </location>
</feature>
<keyword evidence="7" id="KW-1185">Reference proteome</keyword>
<dbReference type="EMBL" id="PVNK01000276">
    <property type="protein sequence ID" value="PRP90621.1"/>
    <property type="molecule type" value="Genomic_DNA"/>
</dbReference>
<dbReference type="PANTHER" id="PTHR32347">
    <property type="entry name" value="EFFLUX SYSTEM COMPONENT YKNX-RELATED"/>
    <property type="match status" value="1"/>
</dbReference>
<evidence type="ECO:0000313" key="7">
    <source>
        <dbReference type="Proteomes" id="UP000237968"/>
    </source>
</evidence>
<proteinExistence type="predicted"/>
<keyword evidence="2 3" id="KW-0175">Coiled coil</keyword>
<evidence type="ECO:0000256" key="3">
    <source>
        <dbReference type="SAM" id="Coils"/>
    </source>
</evidence>
<dbReference type="Pfam" id="PF25990">
    <property type="entry name" value="Beta-barrel_YknX"/>
    <property type="match status" value="1"/>
</dbReference>
<dbReference type="InterPro" id="IPR050465">
    <property type="entry name" value="UPF0194_transport"/>
</dbReference>
<dbReference type="Gene3D" id="2.40.30.170">
    <property type="match status" value="1"/>
</dbReference>
<feature type="signal peptide" evidence="4">
    <location>
        <begin position="1"/>
        <end position="31"/>
    </location>
</feature>
<dbReference type="RefSeq" id="WP_181198368.1">
    <property type="nucleotide sequence ID" value="NZ_PVNK01000276.1"/>
</dbReference>
<dbReference type="Proteomes" id="UP000237968">
    <property type="component" value="Unassembled WGS sequence"/>
</dbReference>
<dbReference type="Gene3D" id="2.40.420.20">
    <property type="match status" value="1"/>
</dbReference>
<sequence length="400" mass="44015">MMARVRRALTLSRIVGLGLLGLASACSQADAADEWTTVRRDTLVVEVDVTGTLRAVDSDVLGPPGVPGVWDYKIAMMAEEGSEVSEGQPLLAFDTSDLQRRLERKIAERDSAAKQVEKTRAEVDVNRHDLALELADARAQLRKAELKADAPADIVASSELQKLRYDVELAEKRVAFLTKKGRAARQRNEATIERWLHERDRAEERVTQLSAAIDQMTVKAPRAGTVIYETSWRGQKKKVGDTAWRGETVMQVVSLTEMEARGDVDEVDASKVATGQPVSLRLDAQPDVELHGEVRSISSTVRRQSPESPLKVVRLDIVLVGGEHLRLRPGMRFRGKIEIERVEGVLLAPLEAFAATPDGPVARTPEGEVSVTLGRRNADAVEIRSGLAEGDELQREGSRR</sequence>
<protein>
    <submittedName>
        <fullName evidence="6">Macrolide transporter subunit MacA</fullName>
    </submittedName>
</protein>
<dbReference type="GO" id="GO:0030313">
    <property type="term" value="C:cell envelope"/>
    <property type="evidence" value="ECO:0007669"/>
    <property type="project" value="UniProtKB-SubCell"/>
</dbReference>
<comment type="caution">
    <text evidence="6">The sequence shown here is derived from an EMBL/GenBank/DDBJ whole genome shotgun (WGS) entry which is preliminary data.</text>
</comment>
<evidence type="ECO:0000313" key="6">
    <source>
        <dbReference type="EMBL" id="PRP90621.1"/>
    </source>
</evidence>
<comment type="subcellular location">
    <subcellularLocation>
        <location evidence="1">Cell envelope</location>
    </subcellularLocation>
</comment>
<dbReference type="AlphaFoldDB" id="A0A2S9XD66"/>
<feature type="chain" id="PRO_5015456280" evidence="4">
    <location>
        <begin position="32"/>
        <end position="400"/>
    </location>
</feature>
<evidence type="ECO:0000256" key="1">
    <source>
        <dbReference type="ARBA" id="ARBA00004196"/>
    </source>
</evidence>
<evidence type="ECO:0000259" key="5">
    <source>
        <dbReference type="Pfam" id="PF25990"/>
    </source>
</evidence>
<organism evidence="6 7">
    <name type="scientific">Enhygromyxa salina</name>
    <dbReference type="NCBI Taxonomy" id="215803"/>
    <lineage>
        <taxon>Bacteria</taxon>
        <taxon>Pseudomonadati</taxon>
        <taxon>Myxococcota</taxon>
        <taxon>Polyangia</taxon>
        <taxon>Nannocystales</taxon>
        <taxon>Nannocystaceae</taxon>
        <taxon>Enhygromyxa</taxon>
    </lineage>
</organism>
<feature type="domain" description="YknX-like beta-barrel" evidence="5">
    <location>
        <begin position="258"/>
        <end position="304"/>
    </location>
</feature>
<reference evidence="6 7" key="1">
    <citation type="submission" date="2018-03" db="EMBL/GenBank/DDBJ databases">
        <title>Draft Genome Sequences of the Obligatory Marine Myxobacteria Enhygromyxa salina SWB005.</title>
        <authorList>
            <person name="Poehlein A."/>
            <person name="Moghaddam J.A."/>
            <person name="Harms H."/>
            <person name="Alanjari M."/>
            <person name="Koenig G.M."/>
            <person name="Daniel R."/>
            <person name="Schaeberle T.F."/>
        </authorList>
    </citation>
    <scope>NUCLEOTIDE SEQUENCE [LARGE SCALE GENOMIC DNA]</scope>
    <source>
        <strain evidence="6 7">SWB005</strain>
    </source>
</reference>
<evidence type="ECO:0000256" key="4">
    <source>
        <dbReference type="SAM" id="SignalP"/>
    </source>
</evidence>
<name>A0A2S9XD66_9BACT</name>